<proteinExistence type="predicted"/>
<name>A0A927N130_9ACTN</name>
<dbReference type="EMBL" id="JADBEM010000001">
    <property type="protein sequence ID" value="MBE1609832.1"/>
    <property type="molecule type" value="Genomic_DNA"/>
</dbReference>
<keyword evidence="3" id="KW-1185">Reference proteome</keyword>
<reference evidence="2" key="1">
    <citation type="submission" date="2020-10" db="EMBL/GenBank/DDBJ databases">
        <title>Sequencing the genomes of 1000 actinobacteria strains.</title>
        <authorList>
            <person name="Klenk H.-P."/>
        </authorList>
    </citation>
    <scope>NUCLEOTIDE SEQUENCE</scope>
    <source>
        <strain evidence="2">DSM 45354</strain>
    </source>
</reference>
<protein>
    <submittedName>
        <fullName evidence="2">Aminoglycoside phosphotransferase (APT) family kinase protein</fullName>
    </submittedName>
</protein>
<feature type="domain" description="Aminoglycoside phosphotransferase" evidence="1">
    <location>
        <begin position="4"/>
        <end position="200"/>
    </location>
</feature>
<dbReference type="PANTHER" id="PTHR21310">
    <property type="entry name" value="AMINOGLYCOSIDE PHOSPHOTRANSFERASE-RELATED-RELATED"/>
    <property type="match status" value="1"/>
</dbReference>
<comment type="caution">
    <text evidence="2">The sequence shown here is derived from an EMBL/GenBank/DDBJ whole genome shotgun (WGS) entry which is preliminary data.</text>
</comment>
<dbReference type="RefSeq" id="WP_192753340.1">
    <property type="nucleotide sequence ID" value="NZ_JADBEM010000001.1"/>
</dbReference>
<dbReference type="InterPro" id="IPR051678">
    <property type="entry name" value="AGP_Transferase"/>
</dbReference>
<sequence length="278" mass="29476">MRALTGGMDSTIDVLVPERGKPVVMRRYLDKGSPDSAIALACREAEVLRALKLTSVAAPGLVAVDRRGEHCGTPSVLTEFMDGSREVPGDPRTLAAGLARTMVTIHDTSPPAVDGLPDATGLVLSALSEECPDLHGQSPSATMWSLVRDQPAPSEMGPQTLIHNDFAPHNTLFVGDRLSGVVDWTLAAAGHPASEVSFCRLNVALVLGLDAGDLVLEAAQIGAPLTDRGWWDLVAAARVEPDLHSWTQSANYFGPPDVTVQDVADRFDRFLRGALAAT</sequence>
<evidence type="ECO:0000313" key="3">
    <source>
        <dbReference type="Proteomes" id="UP000638648"/>
    </source>
</evidence>
<keyword evidence="2" id="KW-0418">Kinase</keyword>
<dbReference type="Proteomes" id="UP000638648">
    <property type="component" value="Unassembled WGS sequence"/>
</dbReference>
<keyword evidence="2" id="KW-0808">Transferase</keyword>
<evidence type="ECO:0000313" key="2">
    <source>
        <dbReference type="EMBL" id="MBE1609832.1"/>
    </source>
</evidence>
<evidence type="ECO:0000259" key="1">
    <source>
        <dbReference type="Pfam" id="PF01636"/>
    </source>
</evidence>
<dbReference type="GO" id="GO:0016301">
    <property type="term" value="F:kinase activity"/>
    <property type="evidence" value="ECO:0007669"/>
    <property type="project" value="UniProtKB-KW"/>
</dbReference>
<accession>A0A927N130</accession>
<dbReference type="InterPro" id="IPR011009">
    <property type="entry name" value="Kinase-like_dom_sf"/>
</dbReference>
<organism evidence="2 3">
    <name type="scientific">Actinopolymorpha pittospori</name>
    <dbReference type="NCBI Taxonomy" id="648752"/>
    <lineage>
        <taxon>Bacteria</taxon>
        <taxon>Bacillati</taxon>
        <taxon>Actinomycetota</taxon>
        <taxon>Actinomycetes</taxon>
        <taxon>Propionibacteriales</taxon>
        <taxon>Actinopolymorphaceae</taxon>
        <taxon>Actinopolymorpha</taxon>
    </lineage>
</organism>
<dbReference type="Pfam" id="PF01636">
    <property type="entry name" value="APH"/>
    <property type="match status" value="1"/>
</dbReference>
<dbReference type="AlphaFoldDB" id="A0A927N130"/>
<dbReference type="Gene3D" id="3.90.1200.10">
    <property type="match status" value="1"/>
</dbReference>
<dbReference type="InterPro" id="IPR002575">
    <property type="entry name" value="Aminoglycoside_PTrfase"/>
</dbReference>
<gene>
    <name evidence="2" type="ORF">HEB94_006680</name>
</gene>
<dbReference type="SUPFAM" id="SSF56112">
    <property type="entry name" value="Protein kinase-like (PK-like)"/>
    <property type="match status" value="1"/>
</dbReference>